<dbReference type="GO" id="GO:0005886">
    <property type="term" value="C:plasma membrane"/>
    <property type="evidence" value="ECO:0007669"/>
    <property type="project" value="UniProtKB-SubCell"/>
</dbReference>
<dbReference type="PANTHER" id="PTHR43357">
    <property type="entry name" value="INNER MEMBRANE ABC TRANSPORTER PERMEASE PROTEIN YDCV"/>
    <property type="match status" value="1"/>
</dbReference>
<evidence type="ECO:0000256" key="3">
    <source>
        <dbReference type="ARBA" id="ARBA00022475"/>
    </source>
</evidence>
<evidence type="ECO:0000256" key="4">
    <source>
        <dbReference type="ARBA" id="ARBA00022519"/>
    </source>
</evidence>
<dbReference type="PANTHER" id="PTHR43357:SF4">
    <property type="entry name" value="INNER MEMBRANE ABC TRANSPORTER PERMEASE PROTEIN YDCV"/>
    <property type="match status" value="1"/>
</dbReference>
<dbReference type="Pfam" id="PF00528">
    <property type="entry name" value="BPD_transp_1"/>
    <property type="match status" value="1"/>
</dbReference>
<evidence type="ECO:0000256" key="5">
    <source>
        <dbReference type="ARBA" id="ARBA00022692"/>
    </source>
</evidence>
<comment type="subcellular location">
    <subcellularLocation>
        <location evidence="1">Cell inner membrane</location>
        <topology evidence="1">Multi-pass membrane protein</topology>
    </subcellularLocation>
    <subcellularLocation>
        <location evidence="8">Cell membrane</location>
        <topology evidence="8">Multi-pass membrane protein</topology>
    </subcellularLocation>
</comment>
<comment type="similarity">
    <text evidence="8">Belongs to the binding-protein-dependent transport system permease family.</text>
</comment>
<dbReference type="PROSITE" id="PS50928">
    <property type="entry name" value="ABC_TM1"/>
    <property type="match status" value="1"/>
</dbReference>
<evidence type="ECO:0000256" key="7">
    <source>
        <dbReference type="ARBA" id="ARBA00023136"/>
    </source>
</evidence>
<evidence type="ECO:0000256" key="2">
    <source>
        <dbReference type="ARBA" id="ARBA00022448"/>
    </source>
</evidence>
<dbReference type="InterPro" id="IPR000515">
    <property type="entry name" value="MetI-like"/>
</dbReference>
<evidence type="ECO:0000313" key="11">
    <source>
        <dbReference type="Proteomes" id="UP000271031"/>
    </source>
</evidence>
<proteinExistence type="inferred from homology"/>
<dbReference type="EMBL" id="RHHQ01000025">
    <property type="protein sequence ID" value="RNB80242.1"/>
    <property type="molecule type" value="Genomic_DNA"/>
</dbReference>
<evidence type="ECO:0000256" key="1">
    <source>
        <dbReference type="ARBA" id="ARBA00004429"/>
    </source>
</evidence>
<dbReference type="Gene3D" id="1.10.3720.10">
    <property type="entry name" value="MetI-like"/>
    <property type="match status" value="1"/>
</dbReference>
<keyword evidence="11" id="KW-1185">Reference proteome</keyword>
<comment type="caution">
    <text evidence="10">The sequence shown here is derived from an EMBL/GenBank/DDBJ whole genome shotgun (WGS) entry which is preliminary data.</text>
</comment>
<keyword evidence="6" id="KW-1133">Transmembrane helix</keyword>
<evidence type="ECO:0000259" key="9">
    <source>
        <dbReference type="PROSITE" id="PS50928"/>
    </source>
</evidence>
<accession>A0A3M8CWM8</accession>
<keyword evidence="7" id="KW-0472">Membrane</keyword>
<dbReference type="Proteomes" id="UP000271031">
    <property type="component" value="Unassembled WGS sequence"/>
</dbReference>
<reference evidence="10 11" key="1">
    <citation type="submission" date="2018-10" db="EMBL/GenBank/DDBJ databases">
        <title>Phylogenomics of Brevibacillus.</title>
        <authorList>
            <person name="Dunlap C."/>
        </authorList>
    </citation>
    <scope>NUCLEOTIDE SEQUENCE [LARGE SCALE GENOMIC DNA]</scope>
    <source>
        <strain evidence="10 11">JCM 15716</strain>
    </source>
</reference>
<dbReference type="InterPro" id="IPR035906">
    <property type="entry name" value="MetI-like_sf"/>
</dbReference>
<keyword evidence="3" id="KW-1003">Cell membrane</keyword>
<feature type="domain" description="ABC transmembrane type-1" evidence="9">
    <location>
        <begin position="57"/>
        <end position="245"/>
    </location>
</feature>
<evidence type="ECO:0000313" key="10">
    <source>
        <dbReference type="EMBL" id="RNB80242.1"/>
    </source>
</evidence>
<dbReference type="CDD" id="cd06261">
    <property type="entry name" value="TM_PBP2"/>
    <property type="match status" value="1"/>
</dbReference>
<evidence type="ECO:0000256" key="6">
    <source>
        <dbReference type="ARBA" id="ARBA00022989"/>
    </source>
</evidence>
<dbReference type="OrthoDB" id="9782004at2"/>
<evidence type="ECO:0000256" key="8">
    <source>
        <dbReference type="RuleBase" id="RU363032"/>
    </source>
</evidence>
<keyword evidence="4" id="KW-0997">Cell inner membrane</keyword>
<protein>
    <submittedName>
        <fullName evidence="10">ABC transporter permease</fullName>
    </submittedName>
</protein>
<organism evidence="10 11">
    <name type="scientific">Brevibacillus fluminis</name>
    <dbReference type="NCBI Taxonomy" id="511487"/>
    <lineage>
        <taxon>Bacteria</taxon>
        <taxon>Bacillati</taxon>
        <taxon>Bacillota</taxon>
        <taxon>Bacilli</taxon>
        <taxon>Bacillales</taxon>
        <taxon>Paenibacillaceae</taxon>
        <taxon>Brevibacillus</taxon>
    </lineage>
</organism>
<dbReference type="GO" id="GO:0055085">
    <property type="term" value="P:transmembrane transport"/>
    <property type="evidence" value="ECO:0007669"/>
    <property type="project" value="InterPro"/>
</dbReference>
<keyword evidence="2 8" id="KW-0813">Transport</keyword>
<dbReference type="SUPFAM" id="SSF161098">
    <property type="entry name" value="MetI-like"/>
    <property type="match status" value="1"/>
</dbReference>
<gene>
    <name evidence="10" type="ORF">EDM56_27970</name>
</gene>
<keyword evidence="5" id="KW-0812">Transmembrane</keyword>
<sequence>MWLRLLSVIILILFLTPILLVIPLSFTSVSYFQLPPPGYSLDWYEKVMNSPVWIEVFSRSLFIGGTTAIVSVILGTMAALAFVRLQFWGKKLFVPLILSPMVVPAVVVAIGLYRFFAPFKLTDTYTGMILSNAVIAIPVVFTTVASSLKGVDRNLELAAMGLGSTPVGAFFKVTLPLIKPGMISGALFAFSIVFDEPIISLFMAGANTKTLPVKYWESLRTSIDPSIAVVSTVLIVMTVALFFIQGWISSRTAKMSVQKE</sequence>
<dbReference type="AlphaFoldDB" id="A0A3M8CWM8"/>
<name>A0A3M8CWM8_9BACL</name>
<dbReference type="RefSeq" id="WP_122921226.1">
    <property type="nucleotide sequence ID" value="NZ_RHHQ01000025.1"/>
</dbReference>